<dbReference type="Proteomes" id="UP000318571">
    <property type="component" value="Chromosome 5"/>
</dbReference>
<evidence type="ECO:0000259" key="4">
    <source>
        <dbReference type="Pfam" id="PF02225"/>
    </source>
</evidence>
<evidence type="ECO:0000313" key="5">
    <source>
        <dbReference type="EMBL" id="TRY76728.1"/>
    </source>
</evidence>
<evidence type="ECO:0000256" key="3">
    <source>
        <dbReference type="SAM" id="SignalP"/>
    </source>
</evidence>
<feature type="chain" id="PRO_5022236782" description="PA domain-containing protein" evidence="3">
    <location>
        <begin position="23"/>
        <end position="223"/>
    </location>
</feature>
<gene>
    <name evidence="5" type="ORF">TCAL_13206</name>
</gene>
<organism evidence="5 6">
    <name type="scientific">Tigriopus californicus</name>
    <name type="common">Marine copepod</name>
    <dbReference type="NCBI Taxonomy" id="6832"/>
    <lineage>
        <taxon>Eukaryota</taxon>
        <taxon>Metazoa</taxon>
        <taxon>Ecdysozoa</taxon>
        <taxon>Arthropoda</taxon>
        <taxon>Crustacea</taxon>
        <taxon>Multicrustacea</taxon>
        <taxon>Hexanauplia</taxon>
        <taxon>Copepoda</taxon>
        <taxon>Harpacticoida</taxon>
        <taxon>Harpacticidae</taxon>
        <taxon>Tigriopus</taxon>
    </lineage>
</organism>
<dbReference type="InterPro" id="IPR003137">
    <property type="entry name" value="PA_domain"/>
</dbReference>
<sequence length="223" mass="25112">MTFQVNVWFLLSIPLLTSPTQTQSKWTLMTNQTNLLPYDGVCLGSAELLDHAFNPKDYMINQAEGYVFFEIVEPEELSYTYKMNQAAFSTPWNNTFHGIPLVPSDPACGCGSYFNAEDVEGHVALVDRGECSFVSKALKAQEAGAVGIVITDQNENNDELYIIMQDDTTERKVQIPAGFLLGKNGHIIKNTLHRLRRREAIINIPINITNVQIHKQKQPPWIV</sequence>
<dbReference type="Pfam" id="PF02225">
    <property type="entry name" value="PA"/>
    <property type="match status" value="1"/>
</dbReference>
<dbReference type="Gene3D" id="3.50.30.30">
    <property type="match status" value="1"/>
</dbReference>
<proteinExistence type="predicted"/>
<dbReference type="PANTHER" id="PTHR22702">
    <property type="entry name" value="PROTEASE-ASSOCIATED DOMAIN-CONTAINING PROTEIN"/>
    <property type="match status" value="1"/>
</dbReference>
<feature type="non-terminal residue" evidence="5">
    <location>
        <position position="223"/>
    </location>
</feature>
<accession>A0A553PGB4</accession>
<name>A0A553PGB4_TIGCA</name>
<feature type="signal peptide" evidence="3">
    <location>
        <begin position="1"/>
        <end position="22"/>
    </location>
</feature>
<comment type="caution">
    <text evidence="5">The sequence shown here is derived from an EMBL/GenBank/DDBJ whole genome shotgun (WGS) entry which is preliminary data.</text>
</comment>
<dbReference type="OMA" id="LMDRGEC"/>
<keyword evidence="2" id="KW-0325">Glycoprotein</keyword>
<evidence type="ECO:0000256" key="1">
    <source>
        <dbReference type="ARBA" id="ARBA00022729"/>
    </source>
</evidence>
<evidence type="ECO:0000256" key="2">
    <source>
        <dbReference type="ARBA" id="ARBA00023180"/>
    </source>
</evidence>
<keyword evidence="1 3" id="KW-0732">Signal</keyword>
<evidence type="ECO:0000313" key="6">
    <source>
        <dbReference type="Proteomes" id="UP000318571"/>
    </source>
</evidence>
<reference evidence="5 6" key="1">
    <citation type="journal article" date="2018" name="Nat. Ecol. Evol.">
        <title>Genomic signatures of mitonuclear coevolution across populations of Tigriopus californicus.</title>
        <authorList>
            <person name="Barreto F.S."/>
            <person name="Watson E.T."/>
            <person name="Lima T.G."/>
            <person name="Willett C.S."/>
            <person name="Edmands S."/>
            <person name="Li W."/>
            <person name="Burton R.S."/>
        </authorList>
    </citation>
    <scope>NUCLEOTIDE SEQUENCE [LARGE SCALE GENOMIC DNA]</scope>
    <source>
        <strain evidence="5 6">San Diego</strain>
    </source>
</reference>
<dbReference type="SUPFAM" id="SSF52025">
    <property type="entry name" value="PA domain"/>
    <property type="match status" value="1"/>
</dbReference>
<feature type="domain" description="PA" evidence="4">
    <location>
        <begin position="100"/>
        <end position="187"/>
    </location>
</feature>
<dbReference type="EMBL" id="VCGU01000004">
    <property type="protein sequence ID" value="TRY76728.1"/>
    <property type="molecule type" value="Genomic_DNA"/>
</dbReference>
<dbReference type="AlphaFoldDB" id="A0A553PGB4"/>
<dbReference type="PANTHER" id="PTHR22702:SF1">
    <property type="entry name" value="PROTEASE-ASSOCIATED DOMAIN-CONTAINING PROTEIN 1"/>
    <property type="match status" value="1"/>
</dbReference>
<dbReference type="InterPro" id="IPR046450">
    <property type="entry name" value="PA_dom_sf"/>
</dbReference>
<protein>
    <recommendedName>
        <fullName evidence="4">PA domain-containing protein</fullName>
    </recommendedName>
</protein>
<keyword evidence="6" id="KW-1185">Reference proteome</keyword>